<feature type="region of interest" description="Disordered" evidence="1">
    <location>
        <begin position="127"/>
        <end position="192"/>
    </location>
</feature>
<dbReference type="EMBL" id="GBRH01169404">
    <property type="protein sequence ID" value="JAE28492.1"/>
    <property type="molecule type" value="Transcribed_RNA"/>
</dbReference>
<reference evidence="2" key="2">
    <citation type="journal article" date="2015" name="Data Brief">
        <title>Shoot transcriptome of the giant reed, Arundo donax.</title>
        <authorList>
            <person name="Barrero R.A."/>
            <person name="Guerrero F.D."/>
            <person name="Moolhuijzen P."/>
            <person name="Goolsby J.A."/>
            <person name="Tidwell J."/>
            <person name="Bellgard S.E."/>
            <person name="Bellgard M.I."/>
        </authorList>
    </citation>
    <scope>NUCLEOTIDE SEQUENCE</scope>
    <source>
        <tissue evidence="2">Shoot tissue taken approximately 20 cm above the soil surface</tissue>
    </source>
</reference>
<evidence type="ECO:0000313" key="2">
    <source>
        <dbReference type="EMBL" id="JAE28492.1"/>
    </source>
</evidence>
<protein>
    <submittedName>
        <fullName evidence="2">Uncharacterized protein</fullName>
    </submittedName>
</protein>
<accession>A0A0A9GVC2</accession>
<evidence type="ECO:0000256" key="1">
    <source>
        <dbReference type="SAM" id="MobiDB-lite"/>
    </source>
</evidence>
<feature type="compositionally biased region" description="Polar residues" evidence="1">
    <location>
        <begin position="168"/>
        <end position="178"/>
    </location>
</feature>
<organism evidence="2">
    <name type="scientific">Arundo donax</name>
    <name type="common">Giant reed</name>
    <name type="synonym">Donax arundinaceus</name>
    <dbReference type="NCBI Taxonomy" id="35708"/>
    <lineage>
        <taxon>Eukaryota</taxon>
        <taxon>Viridiplantae</taxon>
        <taxon>Streptophyta</taxon>
        <taxon>Embryophyta</taxon>
        <taxon>Tracheophyta</taxon>
        <taxon>Spermatophyta</taxon>
        <taxon>Magnoliopsida</taxon>
        <taxon>Liliopsida</taxon>
        <taxon>Poales</taxon>
        <taxon>Poaceae</taxon>
        <taxon>PACMAD clade</taxon>
        <taxon>Arundinoideae</taxon>
        <taxon>Arundineae</taxon>
        <taxon>Arundo</taxon>
    </lineage>
</organism>
<reference evidence="2" key="1">
    <citation type="submission" date="2014-09" db="EMBL/GenBank/DDBJ databases">
        <authorList>
            <person name="Magalhaes I.L.F."/>
            <person name="Oliveira U."/>
            <person name="Santos F.R."/>
            <person name="Vidigal T.H.D.A."/>
            <person name="Brescovit A.D."/>
            <person name="Santos A.J."/>
        </authorList>
    </citation>
    <scope>NUCLEOTIDE SEQUENCE</scope>
    <source>
        <tissue evidence="2">Shoot tissue taken approximately 20 cm above the soil surface</tissue>
    </source>
</reference>
<feature type="compositionally biased region" description="Basic and acidic residues" evidence="1">
    <location>
        <begin position="129"/>
        <end position="144"/>
    </location>
</feature>
<name>A0A0A9GVC2_ARUDO</name>
<proteinExistence type="predicted"/>
<sequence>MTTDRAAAAMVASSDVGTAFQSGAGGIDEFIFAQFRSSFEEVAVGATNQVQARVDEEVHAGHHNIHQEHDLQHQYANQEQQRMVAATAAFHIRTPTDPIATLITPPPVVHHGSVILRPPEPYHSMTYRHQQEDKRPHQPQKFDGRSTSGLEEVIMGCTSRRSKGGETSGANKESTEWQYPSFWPPDSQDHHG</sequence>
<dbReference type="AlphaFoldDB" id="A0A0A9GVC2"/>